<proteinExistence type="predicted"/>
<gene>
    <name evidence="2" type="ordered locus">Thexy_1085</name>
</gene>
<organism evidence="2 3">
    <name type="scientific">Thermoanaerobacterium xylanolyticum (strain ATCC 49914 / DSM 7097 / LX-11)</name>
    <dbReference type="NCBI Taxonomy" id="858215"/>
    <lineage>
        <taxon>Bacteria</taxon>
        <taxon>Bacillati</taxon>
        <taxon>Bacillota</taxon>
        <taxon>Clostridia</taxon>
        <taxon>Thermoanaerobacterales</taxon>
        <taxon>Thermoanaerobacteraceae</taxon>
        <taxon>Thermoanaerobacterium</taxon>
    </lineage>
</organism>
<dbReference type="InterPro" id="IPR021525">
    <property type="entry name" value="DUF3189"/>
</dbReference>
<dbReference type="eggNOG" id="ENOG50336VQ">
    <property type="taxonomic scope" value="Bacteria"/>
</dbReference>
<name>F6BKI6_THEXL</name>
<dbReference type="EMBL" id="CP002739">
    <property type="protein sequence ID" value="AEF17118.1"/>
    <property type="molecule type" value="Genomic_DNA"/>
</dbReference>
<keyword evidence="1" id="KW-1133">Transmembrane helix</keyword>
<evidence type="ECO:0008006" key="4">
    <source>
        <dbReference type="Google" id="ProtNLM"/>
    </source>
</evidence>
<feature type="transmembrane region" description="Helical" evidence="1">
    <location>
        <begin position="7"/>
        <end position="25"/>
    </location>
</feature>
<dbReference type="HOGENOM" id="CLU_150718_0_0_9"/>
<dbReference type="KEGG" id="txy:Thexy_1085"/>
<dbReference type="Pfam" id="PF11385">
    <property type="entry name" value="DUF3189"/>
    <property type="match status" value="1"/>
</dbReference>
<keyword evidence="1" id="KW-0472">Membrane</keyword>
<dbReference type="STRING" id="858215.Thexy_1085"/>
<evidence type="ECO:0000313" key="2">
    <source>
        <dbReference type="EMBL" id="AEF17118.1"/>
    </source>
</evidence>
<accession>F6BKI6</accession>
<dbReference type="AlphaFoldDB" id="F6BKI6"/>
<keyword evidence="1" id="KW-0812">Transmembrane</keyword>
<sequence>MVIKLKIVYYSYYGCFSSVIAAYIHTGYLKDKVSKDTIFSLPEMLDLDYGELKYIGFDENLHEVYVIGMKSFSDNIKKTLEGLRKIYNLEYDRLIFIDTSMYEPKYLKFIFPIRKIVLLKKISDEILYNWLIKRFDGIKNLVEEFKRHGAEEKT</sequence>
<protein>
    <recommendedName>
        <fullName evidence="4">DUF3189 family protein</fullName>
    </recommendedName>
</protein>
<evidence type="ECO:0000256" key="1">
    <source>
        <dbReference type="SAM" id="Phobius"/>
    </source>
</evidence>
<keyword evidence="3" id="KW-1185">Reference proteome</keyword>
<reference evidence="2" key="1">
    <citation type="submission" date="2011-05" db="EMBL/GenBank/DDBJ databases">
        <title>Complete sequence of Thermoanaerobacterium xylanolyticum LX-11.</title>
        <authorList>
            <consortium name="US DOE Joint Genome Institute"/>
            <person name="Lucas S."/>
            <person name="Han J."/>
            <person name="Lapidus A."/>
            <person name="Cheng J.-F."/>
            <person name="Goodwin L."/>
            <person name="Pitluck S."/>
            <person name="Peters L."/>
            <person name="Mikhailova N."/>
            <person name="Lu M."/>
            <person name="Han C."/>
            <person name="Tapia R."/>
            <person name="Land M."/>
            <person name="Hauser L."/>
            <person name="Kyrpides N."/>
            <person name="Ivanova N."/>
            <person name="Pagani I."/>
            <person name="Hemme C."/>
            <person name="Woyke T."/>
        </authorList>
    </citation>
    <scope>NUCLEOTIDE SEQUENCE</scope>
    <source>
        <strain evidence="2">LX-11</strain>
    </source>
</reference>
<dbReference type="Proteomes" id="UP000007239">
    <property type="component" value="Chromosome"/>
</dbReference>
<evidence type="ECO:0000313" key="3">
    <source>
        <dbReference type="Proteomes" id="UP000007239"/>
    </source>
</evidence>